<dbReference type="InterPro" id="IPR016169">
    <property type="entry name" value="FAD-bd_PCMH_sub2"/>
</dbReference>
<keyword evidence="6 9" id="KW-0560">Oxidoreductase</keyword>
<dbReference type="EC" id="1.1.2.4" evidence="7"/>
<comment type="similarity">
    <text evidence="2">Belongs to the FAD-binding oxidoreductase/transferase type 4 family.</text>
</comment>
<evidence type="ECO:0000256" key="6">
    <source>
        <dbReference type="ARBA" id="ARBA00023002"/>
    </source>
</evidence>
<dbReference type="GO" id="GO:0071949">
    <property type="term" value="F:FAD binding"/>
    <property type="evidence" value="ECO:0007669"/>
    <property type="project" value="InterPro"/>
</dbReference>
<dbReference type="InterPro" id="IPR004113">
    <property type="entry name" value="FAD-bd_oxidored_4_C"/>
</dbReference>
<keyword evidence="5" id="KW-0809">Transit peptide</keyword>
<evidence type="ECO:0000256" key="2">
    <source>
        <dbReference type="ARBA" id="ARBA00008000"/>
    </source>
</evidence>
<gene>
    <name evidence="9" type="ordered locus">Bsph_4084</name>
</gene>
<name>B1HWB3_LYSSC</name>
<evidence type="ECO:0000256" key="4">
    <source>
        <dbReference type="ARBA" id="ARBA00022827"/>
    </source>
</evidence>
<feature type="domain" description="FAD-binding PCMH-type" evidence="8">
    <location>
        <begin position="54"/>
        <end position="231"/>
    </location>
</feature>
<evidence type="ECO:0000313" key="9">
    <source>
        <dbReference type="EMBL" id="ACA41552.1"/>
    </source>
</evidence>
<dbReference type="SUPFAM" id="SSF55103">
    <property type="entry name" value="FAD-linked oxidases, C-terminal domain"/>
    <property type="match status" value="1"/>
</dbReference>
<dbReference type="GO" id="GO:0008720">
    <property type="term" value="F:D-lactate dehydrogenase (NAD+) activity"/>
    <property type="evidence" value="ECO:0007669"/>
    <property type="project" value="TreeGrafter"/>
</dbReference>
<dbReference type="Proteomes" id="UP000002164">
    <property type="component" value="Chromosome"/>
</dbReference>
<dbReference type="Pfam" id="PF01565">
    <property type="entry name" value="FAD_binding_4"/>
    <property type="match status" value="1"/>
</dbReference>
<evidence type="ECO:0000256" key="7">
    <source>
        <dbReference type="ARBA" id="ARBA00038897"/>
    </source>
</evidence>
<sequence length="474" mass="51176">MHDNVLLIRKFGGIGMTVVVEFIVNQLKQVLLEEQVSTNETVRQLHGKDESHHAMSLPDIVVFPRSTADVSAILKVAHAQRVPVVPFGVGSSLEGNAIPIANGISIDFSEMNAILEVRPEDLLVKVQPGVTRSQLNKELKKHGLQFTVDPGADATLGGMAATNASGTTAVRYGVMRDQVRDLEVVLADGSVIHTGNLAAKSSSGYHLNGLFVGSEGTLGCFTELTLKVYGIPEFVTAGRAVFNTVGDAVSSVTALLQTGIMVGRVELVDEASIQQVNTYHDISFNEKPTLFLEFQGNEAGMHADIAFATEIFKDFHCLSVEFEQDNAGRNKLWEARHSLAYAYMHAHPGKKLMSTDVCVPISMLAETILYAREQLNNVGLVGGIVGHVGDGNFHALLMLNPDDAEEQTKADRFNEQIVQYALLRGGTCTGEHGVGIGKMKYQATEHGTSLAVMKSIKIALDPLNIMNPGKVFSL</sequence>
<dbReference type="InterPro" id="IPR006094">
    <property type="entry name" value="Oxid_FAD_bind_N"/>
</dbReference>
<proteinExistence type="inferred from homology"/>
<keyword evidence="4" id="KW-0274">FAD</keyword>
<dbReference type="Gene3D" id="3.30.465.10">
    <property type="match status" value="1"/>
</dbReference>
<evidence type="ECO:0000313" key="10">
    <source>
        <dbReference type="Proteomes" id="UP000002164"/>
    </source>
</evidence>
<dbReference type="PANTHER" id="PTHR11748:SF111">
    <property type="entry name" value="D-LACTATE DEHYDROGENASE, MITOCHONDRIAL-RELATED"/>
    <property type="match status" value="1"/>
</dbReference>
<organism evidence="9 10">
    <name type="scientific">Lysinibacillus sphaericus (strain C3-41)</name>
    <dbReference type="NCBI Taxonomy" id="444177"/>
    <lineage>
        <taxon>Bacteria</taxon>
        <taxon>Bacillati</taxon>
        <taxon>Bacillota</taxon>
        <taxon>Bacilli</taxon>
        <taxon>Bacillales</taxon>
        <taxon>Bacillaceae</taxon>
        <taxon>Lysinibacillus</taxon>
    </lineage>
</organism>
<dbReference type="SUPFAM" id="SSF56176">
    <property type="entry name" value="FAD-binding/transporter-associated domain-like"/>
    <property type="match status" value="1"/>
</dbReference>
<reference evidence="9 10" key="1">
    <citation type="journal article" date="2008" name="J. Bacteriol.">
        <title>Complete genome sequence of the mosquitocidal bacterium Bacillus sphaericus C3-41 and comparison with those of closely related Bacillus species.</title>
        <authorList>
            <person name="Hu X."/>
            <person name="Fan W."/>
            <person name="Han B."/>
            <person name="Liu H."/>
            <person name="Zheng D."/>
            <person name="Li Q."/>
            <person name="Dong W."/>
            <person name="Yan J."/>
            <person name="Gao M."/>
            <person name="Berry C."/>
            <person name="Yuan Z."/>
        </authorList>
    </citation>
    <scope>NUCLEOTIDE SEQUENCE [LARGE SCALE GENOMIC DNA]</scope>
    <source>
        <strain evidence="9 10">C3-41</strain>
    </source>
</reference>
<dbReference type="FunFam" id="3.30.465.10:FF:000016">
    <property type="entry name" value="probable D-lactate dehydrogenase, mitochondrial"/>
    <property type="match status" value="1"/>
</dbReference>
<dbReference type="HOGENOM" id="CLU_017779_3_0_9"/>
<dbReference type="GO" id="GO:1903457">
    <property type="term" value="P:lactate catabolic process"/>
    <property type="evidence" value="ECO:0007669"/>
    <property type="project" value="TreeGrafter"/>
</dbReference>
<dbReference type="EMBL" id="CP000817">
    <property type="protein sequence ID" value="ACA41552.1"/>
    <property type="molecule type" value="Genomic_DNA"/>
</dbReference>
<dbReference type="InterPro" id="IPR016164">
    <property type="entry name" value="FAD-linked_Oxase-like_C"/>
</dbReference>
<dbReference type="InterPro" id="IPR016166">
    <property type="entry name" value="FAD-bd_PCMH"/>
</dbReference>
<dbReference type="PANTHER" id="PTHR11748">
    <property type="entry name" value="D-LACTATE DEHYDROGENASE"/>
    <property type="match status" value="1"/>
</dbReference>
<dbReference type="KEGG" id="lsp:Bsph_4084"/>
<dbReference type="EnsemblBacteria" id="ACA41552">
    <property type="protein sequence ID" value="ACA41552"/>
    <property type="gene ID" value="Bsph_4084"/>
</dbReference>
<accession>B1HWB3</accession>
<dbReference type="FunFam" id="1.10.45.10:FF:000001">
    <property type="entry name" value="D-lactate dehydrogenase mitochondrial"/>
    <property type="match status" value="1"/>
</dbReference>
<evidence type="ECO:0000259" key="8">
    <source>
        <dbReference type="PROSITE" id="PS51387"/>
    </source>
</evidence>
<dbReference type="Gene3D" id="3.30.70.2740">
    <property type="match status" value="1"/>
</dbReference>
<dbReference type="Gene3D" id="1.10.45.10">
    <property type="entry name" value="Vanillyl-alcohol Oxidase, Chain A, domain 4"/>
    <property type="match status" value="1"/>
</dbReference>
<dbReference type="FunFam" id="3.30.70.2740:FF:000001">
    <property type="entry name" value="D-lactate dehydrogenase mitochondrial"/>
    <property type="match status" value="1"/>
</dbReference>
<dbReference type="InterPro" id="IPR036318">
    <property type="entry name" value="FAD-bd_PCMH-like_sf"/>
</dbReference>
<dbReference type="Pfam" id="PF02913">
    <property type="entry name" value="FAD-oxidase_C"/>
    <property type="match status" value="1"/>
</dbReference>
<dbReference type="GO" id="GO:0004458">
    <property type="term" value="F:D-lactate dehydrogenase (cytochrome) activity"/>
    <property type="evidence" value="ECO:0007669"/>
    <property type="project" value="UniProtKB-EC"/>
</dbReference>
<keyword evidence="3" id="KW-0285">Flavoprotein</keyword>
<evidence type="ECO:0000256" key="1">
    <source>
        <dbReference type="ARBA" id="ARBA00001974"/>
    </source>
</evidence>
<evidence type="ECO:0000256" key="3">
    <source>
        <dbReference type="ARBA" id="ARBA00022630"/>
    </source>
</evidence>
<evidence type="ECO:0000256" key="5">
    <source>
        <dbReference type="ARBA" id="ARBA00022946"/>
    </source>
</evidence>
<dbReference type="PROSITE" id="PS51387">
    <property type="entry name" value="FAD_PCMH"/>
    <property type="match status" value="1"/>
</dbReference>
<comment type="cofactor">
    <cofactor evidence="1">
        <name>FAD</name>
        <dbReference type="ChEBI" id="CHEBI:57692"/>
    </cofactor>
</comment>
<dbReference type="AlphaFoldDB" id="B1HWB3"/>
<dbReference type="InterPro" id="IPR016171">
    <property type="entry name" value="Vanillyl_alc_oxidase_C-sub2"/>
</dbReference>
<protein>
    <recommendedName>
        <fullName evidence="7">D-lactate dehydrogenase (cytochrome)</fullName>
        <ecNumber evidence="7">1.1.2.4</ecNumber>
    </recommendedName>
</protein>